<gene>
    <name evidence="2" type="ORF">SAMN06893097_106253</name>
</gene>
<evidence type="ECO:0000313" key="3">
    <source>
        <dbReference type="Proteomes" id="UP000219514"/>
    </source>
</evidence>
<evidence type="ECO:0000256" key="1">
    <source>
        <dbReference type="SAM" id="MobiDB-lite"/>
    </source>
</evidence>
<feature type="compositionally biased region" description="Acidic residues" evidence="1">
    <location>
        <begin position="85"/>
        <end position="96"/>
    </location>
</feature>
<reference evidence="2 3" key="1">
    <citation type="submission" date="2017-09" db="EMBL/GenBank/DDBJ databases">
        <authorList>
            <person name="Ehlers B."/>
            <person name="Leendertz F.H."/>
        </authorList>
    </citation>
    <scope>NUCLEOTIDE SEQUENCE [LARGE SCALE GENOMIC DNA]</scope>
    <source>
        <strain evidence="2 3">DSM 46844</strain>
    </source>
</reference>
<dbReference type="Proteomes" id="UP000219514">
    <property type="component" value="Unassembled WGS sequence"/>
</dbReference>
<organism evidence="2 3">
    <name type="scientific">Geodermatophilus sabuli</name>
    <dbReference type="NCBI Taxonomy" id="1564158"/>
    <lineage>
        <taxon>Bacteria</taxon>
        <taxon>Bacillati</taxon>
        <taxon>Actinomycetota</taxon>
        <taxon>Actinomycetes</taxon>
        <taxon>Geodermatophilales</taxon>
        <taxon>Geodermatophilaceae</taxon>
        <taxon>Geodermatophilus</taxon>
    </lineage>
</organism>
<sequence>MAMEAARNRFELRIGTVLSPAALAAFRVPLEPTSVPRNTVYRLRIPADRDLTDVVHRLIERHVELLEIRRGAEPPRRSRRRPTGDELDAPGCDDDGAGVVVPFRTGTAGPDSRPPLGPAPHPPDACSAG</sequence>
<dbReference type="RefSeq" id="WP_143426662.1">
    <property type="nucleotide sequence ID" value="NZ_JACHXB010000002.1"/>
</dbReference>
<dbReference type="OrthoDB" id="5219618at2"/>
<name>A0A285EEL8_9ACTN</name>
<evidence type="ECO:0000313" key="2">
    <source>
        <dbReference type="EMBL" id="SNX97303.1"/>
    </source>
</evidence>
<accession>A0A285EEL8</accession>
<dbReference type="EMBL" id="OBDO01000006">
    <property type="protein sequence ID" value="SNX97303.1"/>
    <property type="molecule type" value="Genomic_DNA"/>
</dbReference>
<keyword evidence="3" id="KW-1185">Reference proteome</keyword>
<feature type="compositionally biased region" description="Pro residues" evidence="1">
    <location>
        <begin position="112"/>
        <end position="123"/>
    </location>
</feature>
<protein>
    <submittedName>
        <fullName evidence="2">Uncharacterized protein</fullName>
    </submittedName>
</protein>
<dbReference type="AlphaFoldDB" id="A0A285EEL8"/>
<proteinExistence type="predicted"/>
<feature type="region of interest" description="Disordered" evidence="1">
    <location>
        <begin position="69"/>
        <end position="129"/>
    </location>
</feature>